<evidence type="ECO:0000256" key="7">
    <source>
        <dbReference type="ARBA" id="ARBA00023136"/>
    </source>
</evidence>
<comment type="similarity">
    <text evidence="2">Belongs to the ABC transporter superfamily.</text>
</comment>
<comment type="subcellular location">
    <subcellularLocation>
        <location evidence="1">Cell inner membrane</location>
        <topology evidence="1">Peripheral membrane protein</topology>
    </subcellularLocation>
</comment>
<dbReference type="PANTHER" id="PTHR43297:SF11">
    <property type="entry name" value="ATPASE COMPONENT OF ABC-TYPE TRANSPORT SYSTEM"/>
    <property type="match status" value="1"/>
</dbReference>
<dbReference type="SUPFAM" id="SSF52540">
    <property type="entry name" value="P-loop containing nucleoside triphosphate hydrolases"/>
    <property type="match status" value="1"/>
</dbReference>
<dbReference type="GO" id="GO:0005524">
    <property type="term" value="F:ATP binding"/>
    <property type="evidence" value="ECO:0007669"/>
    <property type="project" value="UniProtKB-KW"/>
</dbReference>
<gene>
    <name evidence="9" type="primary">yntD</name>
    <name evidence="9" type="ORF">NCTC10376_02440</name>
</gene>
<dbReference type="InterPro" id="IPR003439">
    <property type="entry name" value="ABC_transporter-like_ATP-bd"/>
</dbReference>
<dbReference type="InterPro" id="IPR050388">
    <property type="entry name" value="ABC_Ni/Peptide_Import"/>
</dbReference>
<dbReference type="PROSITE" id="PS50893">
    <property type="entry name" value="ABC_TRANSPORTER_2"/>
    <property type="match status" value="1"/>
</dbReference>
<dbReference type="Proteomes" id="UP000254331">
    <property type="component" value="Unassembled WGS sequence"/>
</dbReference>
<dbReference type="GO" id="GO:0016887">
    <property type="term" value="F:ATP hydrolysis activity"/>
    <property type="evidence" value="ECO:0007669"/>
    <property type="project" value="InterPro"/>
</dbReference>
<dbReference type="GeneID" id="93393033"/>
<evidence type="ECO:0000256" key="1">
    <source>
        <dbReference type="ARBA" id="ARBA00004417"/>
    </source>
</evidence>
<keyword evidence="5" id="KW-0547">Nucleotide-binding</keyword>
<keyword evidence="3" id="KW-0813">Transport</keyword>
<organism evidence="9 10">
    <name type="scientific">Proteus vulgaris</name>
    <dbReference type="NCBI Taxonomy" id="585"/>
    <lineage>
        <taxon>Bacteria</taxon>
        <taxon>Pseudomonadati</taxon>
        <taxon>Pseudomonadota</taxon>
        <taxon>Gammaproteobacteria</taxon>
        <taxon>Enterobacterales</taxon>
        <taxon>Morganellaceae</taxon>
        <taxon>Proteus</taxon>
    </lineage>
</organism>
<dbReference type="EMBL" id="UGTW01000001">
    <property type="protein sequence ID" value="SUC16541.1"/>
    <property type="molecule type" value="Genomic_DNA"/>
</dbReference>
<evidence type="ECO:0000259" key="8">
    <source>
        <dbReference type="PROSITE" id="PS50893"/>
    </source>
</evidence>
<accession>A0A379FAF2</accession>
<protein>
    <submittedName>
        <fullName evidence="9">Nickel/di-oligopepetide ABC transporter, ATP-binding protein</fullName>
    </submittedName>
</protein>
<dbReference type="OrthoDB" id="7374568at2"/>
<feature type="domain" description="ABC transporter" evidence="8">
    <location>
        <begin position="2"/>
        <end position="246"/>
    </location>
</feature>
<evidence type="ECO:0000256" key="5">
    <source>
        <dbReference type="ARBA" id="ARBA00022741"/>
    </source>
</evidence>
<dbReference type="GO" id="GO:0005886">
    <property type="term" value="C:plasma membrane"/>
    <property type="evidence" value="ECO:0007669"/>
    <property type="project" value="UniProtKB-SubCell"/>
</dbReference>
<evidence type="ECO:0000313" key="9">
    <source>
        <dbReference type="EMBL" id="SUC16541.1"/>
    </source>
</evidence>
<evidence type="ECO:0000256" key="2">
    <source>
        <dbReference type="ARBA" id="ARBA00005417"/>
    </source>
</evidence>
<evidence type="ECO:0000313" key="10">
    <source>
        <dbReference type="Proteomes" id="UP000254331"/>
    </source>
</evidence>
<dbReference type="PANTHER" id="PTHR43297">
    <property type="entry name" value="OLIGOPEPTIDE TRANSPORT ATP-BINDING PROTEIN APPD"/>
    <property type="match status" value="1"/>
</dbReference>
<name>A0A379FAF2_PROVU</name>
<evidence type="ECO:0000256" key="6">
    <source>
        <dbReference type="ARBA" id="ARBA00022840"/>
    </source>
</evidence>
<dbReference type="AlphaFoldDB" id="A0A379FAF2"/>
<proteinExistence type="inferred from homology"/>
<sequence>MLSFEQLSIDIAQFRWLGKRNWQPLLKSISLDIKPGKMLALVGGSGEGKSLLLQSALGLLPANMRVRGSIKLNGHTLSERELIAYRGNTFCYIPQGVTALNPLICIGEQLSRSAHLSGAEVTSDDIVQQLGLYHLSGSLVKTYPAKLSGGMAKRVLACNATLSNAQYILADEITSWLDDEHACLLLGHLRELCNQGKSVLWVTHDLALAARFADTIAVLNQGEVNEVIPATMLNRHEGSEWLKALWNALPEQQFLSQTETSLNPLSY</sequence>
<keyword evidence="7" id="KW-0472">Membrane</keyword>
<reference evidence="9 10" key="1">
    <citation type="submission" date="2018-06" db="EMBL/GenBank/DDBJ databases">
        <authorList>
            <consortium name="Pathogen Informatics"/>
            <person name="Doyle S."/>
        </authorList>
    </citation>
    <scope>NUCLEOTIDE SEQUENCE [LARGE SCALE GENOMIC DNA]</scope>
    <source>
        <strain evidence="9 10">NCTC10376</strain>
    </source>
</reference>
<dbReference type="InterPro" id="IPR003593">
    <property type="entry name" value="AAA+_ATPase"/>
</dbReference>
<keyword evidence="6 9" id="KW-0067">ATP-binding</keyword>
<dbReference type="RefSeq" id="WP_036934316.1">
    <property type="nucleotide sequence ID" value="NZ_CABMNT010000003.1"/>
</dbReference>
<dbReference type="Gene3D" id="3.40.50.300">
    <property type="entry name" value="P-loop containing nucleotide triphosphate hydrolases"/>
    <property type="match status" value="1"/>
</dbReference>
<evidence type="ECO:0000256" key="4">
    <source>
        <dbReference type="ARBA" id="ARBA00022475"/>
    </source>
</evidence>
<dbReference type="SMART" id="SM00382">
    <property type="entry name" value="AAA"/>
    <property type="match status" value="1"/>
</dbReference>
<keyword evidence="4" id="KW-1003">Cell membrane</keyword>
<dbReference type="InterPro" id="IPR027417">
    <property type="entry name" value="P-loop_NTPase"/>
</dbReference>
<evidence type="ECO:0000256" key="3">
    <source>
        <dbReference type="ARBA" id="ARBA00022448"/>
    </source>
</evidence>
<dbReference type="Pfam" id="PF00005">
    <property type="entry name" value="ABC_tran"/>
    <property type="match status" value="1"/>
</dbReference>